<comment type="caution">
    <text evidence="1">The sequence shown here is derived from an EMBL/GenBank/DDBJ whole genome shotgun (WGS) entry which is preliminary data.</text>
</comment>
<protein>
    <submittedName>
        <fullName evidence="1">Uncharacterized protein</fullName>
    </submittedName>
</protein>
<evidence type="ECO:0000313" key="1">
    <source>
        <dbReference type="EMBL" id="KAI3727657.1"/>
    </source>
</evidence>
<gene>
    <name evidence="1" type="ORF">L6452_16275</name>
</gene>
<name>A0ACB9C070_ARCLA</name>
<proteinExistence type="predicted"/>
<organism evidence="1 2">
    <name type="scientific">Arctium lappa</name>
    <name type="common">Greater burdock</name>
    <name type="synonym">Lappa major</name>
    <dbReference type="NCBI Taxonomy" id="4217"/>
    <lineage>
        <taxon>Eukaryota</taxon>
        <taxon>Viridiplantae</taxon>
        <taxon>Streptophyta</taxon>
        <taxon>Embryophyta</taxon>
        <taxon>Tracheophyta</taxon>
        <taxon>Spermatophyta</taxon>
        <taxon>Magnoliopsida</taxon>
        <taxon>eudicotyledons</taxon>
        <taxon>Gunneridae</taxon>
        <taxon>Pentapetalae</taxon>
        <taxon>asterids</taxon>
        <taxon>campanulids</taxon>
        <taxon>Asterales</taxon>
        <taxon>Asteraceae</taxon>
        <taxon>Carduoideae</taxon>
        <taxon>Cardueae</taxon>
        <taxon>Arctiinae</taxon>
        <taxon>Arctium</taxon>
    </lineage>
</organism>
<reference evidence="2" key="1">
    <citation type="journal article" date="2022" name="Mol. Ecol. Resour.">
        <title>The genomes of chicory, endive, great burdock and yacon provide insights into Asteraceae palaeo-polyploidization history and plant inulin production.</title>
        <authorList>
            <person name="Fan W."/>
            <person name="Wang S."/>
            <person name="Wang H."/>
            <person name="Wang A."/>
            <person name="Jiang F."/>
            <person name="Liu H."/>
            <person name="Zhao H."/>
            <person name="Xu D."/>
            <person name="Zhang Y."/>
        </authorList>
    </citation>
    <scope>NUCLEOTIDE SEQUENCE [LARGE SCALE GENOMIC DNA]</scope>
    <source>
        <strain evidence="2">cv. Niubang</strain>
    </source>
</reference>
<reference evidence="1 2" key="2">
    <citation type="journal article" date="2022" name="Mol. Ecol. Resour.">
        <title>The genomes of chicory, endive, great burdock and yacon provide insights into Asteraceae paleo-polyploidization history and plant inulin production.</title>
        <authorList>
            <person name="Fan W."/>
            <person name="Wang S."/>
            <person name="Wang H."/>
            <person name="Wang A."/>
            <person name="Jiang F."/>
            <person name="Liu H."/>
            <person name="Zhao H."/>
            <person name="Xu D."/>
            <person name="Zhang Y."/>
        </authorList>
    </citation>
    <scope>NUCLEOTIDE SEQUENCE [LARGE SCALE GENOMIC DNA]</scope>
    <source>
        <strain evidence="2">cv. Niubang</strain>
    </source>
</reference>
<keyword evidence="2" id="KW-1185">Reference proteome</keyword>
<sequence>MCLDLRHSGNFLSDSLRVGRAFGVFLVKGIKVLAAPVLSGHFAWVRDLRILQLDLLSVLDGSEWRVELGRSSGRMTVEISSRLVKIADLVVLVAPD</sequence>
<dbReference type="Proteomes" id="UP001055879">
    <property type="component" value="Linkage Group LG05"/>
</dbReference>
<dbReference type="EMBL" id="CM042051">
    <property type="protein sequence ID" value="KAI3727657.1"/>
    <property type="molecule type" value="Genomic_DNA"/>
</dbReference>
<evidence type="ECO:0000313" key="2">
    <source>
        <dbReference type="Proteomes" id="UP001055879"/>
    </source>
</evidence>
<accession>A0ACB9C070</accession>